<sequence length="86" mass="10004">MDHICTRPRPVVRRAIQLQVILNRLAYDFTPTKASVKPILASTDKKLRYDGNSNRFSCSLILLYRYRTHLTMHVLKPGGDVQRHKL</sequence>
<evidence type="ECO:0000313" key="1">
    <source>
        <dbReference type="EMBL" id="PNT68123.1"/>
    </source>
</evidence>
<dbReference type="Gramene" id="PNT68123">
    <property type="protein sequence ID" value="PNT68123"/>
    <property type="gene ID" value="BRADI_3g36228v3"/>
</dbReference>
<protein>
    <submittedName>
        <fullName evidence="1 2">Uncharacterized protein</fullName>
    </submittedName>
</protein>
<reference evidence="1" key="2">
    <citation type="submission" date="2017-06" db="EMBL/GenBank/DDBJ databases">
        <title>WGS assembly of Brachypodium distachyon.</title>
        <authorList>
            <consortium name="The International Brachypodium Initiative"/>
            <person name="Lucas S."/>
            <person name="Harmon-Smith M."/>
            <person name="Lail K."/>
            <person name="Tice H."/>
            <person name="Grimwood J."/>
            <person name="Bruce D."/>
            <person name="Barry K."/>
            <person name="Shu S."/>
            <person name="Lindquist E."/>
            <person name="Wang M."/>
            <person name="Pitluck S."/>
            <person name="Vogel J.P."/>
            <person name="Garvin D.F."/>
            <person name="Mockler T.C."/>
            <person name="Schmutz J."/>
            <person name="Rokhsar D."/>
            <person name="Bevan M.W."/>
        </authorList>
    </citation>
    <scope>NUCLEOTIDE SEQUENCE</scope>
    <source>
        <strain evidence="1">Bd21</strain>
    </source>
</reference>
<dbReference type="EMBL" id="CM000882">
    <property type="protein sequence ID" value="PNT68123.1"/>
    <property type="molecule type" value="Genomic_DNA"/>
</dbReference>
<dbReference type="InParanoid" id="A0A2K2D1J5"/>
<gene>
    <name evidence="1" type="ORF">BRADI_3g36228v3</name>
</gene>
<reference evidence="1 2" key="1">
    <citation type="journal article" date="2010" name="Nature">
        <title>Genome sequencing and analysis of the model grass Brachypodium distachyon.</title>
        <authorList>
            <consortium name="International Brachypodium Initiative"/>
        </authorList>
    </citation>
    <scope>NUCLEOTIDE SEQUENCE [LARGE SCALE GENOMIC DNA]</scope>
    <source>
        <strain evidence="1 2">Bd21</strain>
    </source>
</reference>
<proteinExistence type="predicted"/>
<dbReference type="Proteomes" id="UP000008810">
    <property type="component" value="Chromosome 3"/>
</dbReference>
<keyword evidence="3" id="KW-1185">Reference proteome</keyword>
<organism evidence="1">
    <name type="scientific">Brachypodium distachyon</name>
    <name type="common">Purple false brome</name>
    <name type="synonym">Trachynia distachya</name>
    <dbReference type="NCBI Taxonomy" id="15368"/>
    <lineage>
        <taxon>Eukaryota</taxon>
        <taxon>Viridiplantae</taxon>
        <taxon>Streptophyta</taxon>
        <taxon>Embryophyta</taxon>
        <taxon>Tracheophyta</taxon>
        <taxon>Spermatophyta</taxon>
        <taxon>Magnoliopsida</taxon>
        <taxon>Liliopsida</taxon>
        <taxon>Poales</taxon>
        <taxon>Poaceae</taxon>
        <taxon>BOP clade</taxon>
        <taxon>Pooideae</taxon>
        <taxon>Stipodae</taxon>
        <taxon>Brachypodieae</taxon>
        <taxon>Brachypodium</taxon>
    </lineage>
</organism>
<accession>A0A2K2D1J5</accession>
<reference evidence="2" key="3">
    <citation type="submission" date="2018-08" db="UniProtKB">
        <authorList>
            <consortium name="EnsemblPlants"/>
        </authorList>
    </citation>
    <scope>IDENTIFICATION</scope>
    <source>
        <strain evidence="2">cv. Bd21</strain>
    </source>
</reference>
<dbReference type="AlphaFoldDB" id="A0A2K2D1J5"/>
<evidence type="ECO:0000313" key="2">
    <source>
        <dbReference type="EnsemblPlants" id="PNT68123"/>
    </source>
</evidence>
<dbReference type="EnsemblPlants" id="PNT68123">
    <property type="protein sequence ID" value="PNT68123"/>
    <property type="gene ID" value="BRADI_3g36228v3"/>
</dbReference>
<name>A0A2K2D1J5_BRADI</name>
<evidence type="ECO:0000313" key="3">
    <source>
        <dbReference type="Proteomes" id="UP000008810"/>
    </source>
</evidence>